<proteinExistence type="inferred from homology"/>
<keyword evidence="2 5" id="KW-0119">Carbohydrate metabolism</keyword>
<keyword evidence="3 5" id="KW-0326">Glycosidase</keyword>
<feature type="domain" description="GH10" evidence="6">
    <location>
        <begin position="20"/>
        <end position="363"/>
    </location>
</feature>
<protein>
    <recommendedName>
        <fullName evidence="5">Beta-xylanase</fullName>
        <ecNumber evidence="5">3.2.1.8</ecNumber>
    </recommendedName>
</protein>
<evidence type="ECO:0000256" key="4">
    <source>
        <dbReference type="ARBA" id="ARBA00023326"/>
    </source>
</evidence>
<dbReference type="PANTHER" id="PTHR31490">
    <property type="entry name" value="GLYCOSYL HYDROLASE"/>
    <property type="match status" value="1"/>
</dbReference>
<evidence type="ECO:0000259" key="6">
    <source>
        <dbReference type="PROSITE" id="PS51760"/>
    </source>
</evidence>
<dbReference type="OrthoDB" id="9809277at2"/>
<evidence type="ECO:0000256" key="5">
    <source>
        <dbReference type="RuleBase" id="RU361174"/>
    </source>
</evidence>
<keyword evidence="1 5" id="KW-0378">Hydrolase</keyword>
<dbReference type="GO" id="GO:0031176">
    <property type="term" value="F:endo-1,4-beta-xylanase activity"/>
    <property type="evidence" value="ECO:0007669"/>
    <property type="project" value="UniProtKB-EC"/>
</dbReference>
<keyword evidence="4 5" id="KW-0624">Polysaccharide degradation</keyword>
<dbReference type="InterPro" id="IPR001000">
    <property type="entry name" value="GH10_dom"/>
</dbReference>
<comment type="caution">
    <text evidence="7">The sequence shown here is derived from an EMBL/GenBank/DDBJ whole genome shotgun (WGS) entry which is preliminary data.</text>
</comment>
<dbReference type="PROSITE" id="PS51760">
    <property type="entry name" value="GH10_2"/>
    <property type="match status" value="1"/>
</dbReference>
<gene>
    <name evidence="7" type="ORF">ESB00_08370</name>
</gene>
<evidence type="ECO:0000313" key="7">
    <source>
        <dbReference type="EMBL" id="RXK55883.1"/>
    </source>
</evidence>
<comment type="similarity">
    <text evidence="5">Belongs to the glycosyl hydrolase 10 (cellulase F) family.</text>
</comment>
<dbReference type="InterPro" id="IPR044846">
    <property type="entry name" value="GH10"/>
</dbReference>
<dbReference type="Pfam" id="PF00331">
    <property type="entry name" value="Glyco_hydro_10"/>
    <property type="match status" value="1"/>
</dbReference>
<organism evidence="7 8">
    <name type="scientific">Oleiharenicola lentus</name>
    <dbReference type="NCBI Taxonomy" id="2508720"/>
    <lineage>
        <taxon>Bacteria</taxon>
        <taxon>Pseudomonadati</taxon>
        <taxon>Verrucomicrobiota</taxon>
        <taxon>Opitutia</taxon>
        <taxon>Opitutales</taxon>
        <taxon>Opitutaceae</taxon>
        <taxon>Oleiharenicola</taxon>
    </lineage>
</organism>
<dbReference type="SMART" id="SM00633">
    <property type="entry name" value="Glyco_10"/>
    <property type="match status" value="1"/>
</dbReference>
<dbReference type="PANTHER" id="PTHR31490:SF90">
    <property type="entry name" value="ENDO-1,4-BETA-XYLANASE A"/>
    <property type="match status" value="1"/>
</dbReference>
<dbReference type="EC" id="3.2.1.8" evidence="5"/>
<keyword evidence="7" id="KW-0858">Xylan degradation</keyword>
<evidence type="ECO:0000256" key="2">
    <source>
        <dbReference type="ARBA" id="ARBA00023277"/>
    </source>
</evidence>
<comment type="catalytic activity">
    <reaction evidence="5">
        <text>Endohydrolysis of (1-&gt;4)-beta-D-xylosidic linkages in xylans.</text>
        <dbReference type="EC" id="3.2.1.8"/>
    </reaction>
</comment>
<reference evidence="7 8" key="1">
    <citation type="submission" date="2019-01" db="EMBL/GenBank/DDBJ databases">
        <title>Lacunisphaera sp. strain TWA-58.</title>
        <authorList>
            <person name="Chen W.-M."/>
        </authorList>
    </citation>
    <scope>NUCLEOTIDE SEQUENCE [LARGE SCALE GENOMIC DNA]</scope>
    <source>
        <strain evidence="7 8">TWA-58</strain>
    </source>
</reference>
<dbReference type="GO" id="GO:0045493">
    <property type="term" value="P:xylan catabolic process"/>
    <property type="evidence" value="ECO:0007669"/>
    <property type="project" value="UniProtKB-KW"/>
</dbReference>
<dbReference type="SUPFAM" id="SSF51445">
    <property type="entry name" value="(Trans)glycosidases"/>
    <property type="match status" value="1"/>
</dbReference>
<name>A0A4Q1CA05_9BACT</name>
<dbReference type="InterPro" id="IPR017853">
    <property type="entry name" value="GH"/>
</dbReference>
<dbReference type="Proteomes" id="UP000290218">
    <property type="component" value="Unassembled WGS sequence"/>
</dbReference>
<dbReference type="PRINTS" id="PR00134">
    <property type="entry name" value="GLHYDRLASE10"/>
</dbReference>
<keyword evidence="8" id="KW-1185">Reference proteome</keyword>
<dbReference type="Gene3D" id="3.20.20.80">
    <property type="entry name" value="Glycosidases"/>
    <property type="match status" value="1"/>
</dbReference>
<dbReference type="RefSeq" id="WP_129047249.1">
    <property type="nucleotide sequence ID" value="NZ_SDHX01000001.1"/>
</dbReference>
<sequence length="369" mass="41679">MRPLIPLFAGWLAVTTGFGRLEPSTLKQAFADDFVVGVAVAGLSSLTAAERELIVRHFGVITPGTHFKPVHLQPQEGRFTFEQADTLVGFAQANGLAVIGHTLVWHDATPDWFFRDGDQPASRELLLRRLRDHIHAVVGHFRGRVKGWDVVNEGISDKPEEYLRPNKWQQMIGDDYIAKAFGYAHEADPGAELYFNDYGGEHSLKREKTIRLIRELQAQGVRVDGIGIQLHLQLDRMAFADIEKSIAAFHALGAKVMITELDVDLVERKVWGADTTQHENPTDSNLGWAVAPPEMLQRQAEQYAELFRIFRRQHAAVDRVTVWHLHDGKSWLNNWPVKGRTNHPLLFDRSLQPKPAFHAILSVAREPKP</sequence>
<evidence type="ECO:0000313" key="8">
    <source>
        <dbReference type="Proteomes" id="UP000290218"/>
    </source>
</evidence>
<evidence type="ECO:0000256" key="1">
    <source>
        <dbReference type="ARBA" id="ARBA00022801"/>
    </source>
</evidence>
<dbReference type="EMBL" id="SDHX01000001">
    <property type="protein sequence ID" value="RXK55883.1"/>
    <property type="molecule type" value="Genomic_DNA"/>
</dbReference>
<accession>A0A4Q1CA05</accession>
<evidence type="ECO:0000256" key="3">
    <source>
        <dbReference type="ARBA" id="ARBA00023295"/>
    </source>
</evidence>
<dbReference type="AlphaFoldDB" id="A0A4Q1CA05"/>